<dbReference type="InterPro" id="IPR014729">
    <property type="entry name" value="Rossmann-like_a/b/a_fold"/>
</dbReference>
<dbReference type="PANTHER" id="PTHR23090:SF9">
    <property type="entry name" value="GLUTAMINE-DEPENDENT NAD(+) SYNTHETASE"/>
    <property type="match status" value="1"/>
</dbReference>
<evidence type="ECO:0000313" key="12">
    <source>
        <dbReference type="EMBL" id="ADZ08272.1"/>
    </source>
</evidence>
<feature type="binding site" evidence="8">
    <location>
        <position position="171"/>
    </location>
    <ligand>
        <name>deamido-NAD(+)</name>
        <dbReference type="ChEBI" id="CHEBI:58437"/>
        <note>ligand shared between two neighboring subunits</note>
    </ligand>
</feature>
<dbReference type="KEGG" id="mel:Metbo_0019"/>
<evidence type="ECO:0000256" key="8">
    <source>
        <dbReference type="HAMAP-Rule" id="MF_00193"/>
    </source>
</evidence>
<keyword evidence="4 8" id="KW-0547">Nucleotide-binding</keyword>
<evidence type="ECO:0000256" key="4">
    <source>
        <dbReference type="ARBA" id="ARBA00022741"/>
    </source>
</evidence>
<comment type="pathway">
    <text evidence="8">Cofactor biosynthesis; NAD(+) biosynthesis; NAD(+) from deamido-NAD(+) (ammonia route): step 1/1.</text>
</comment>
<keyword evidence="3 8" id="KW-0479">Metal-binding</keyword>
<dbReference type="GO" id="GO:0008795">
    <property type="term" value="F:NAD+ synthase activity"/>
    <property type="evidence" value="ECO:0007669"/>
    <property type="project" value="UniProtKB-UniRule"/>
</dbReference>
<feature type="binding site" evidence="8">
    <location>
        <position position="156"/>
    </location>
    <ligand>
        <name>Mg(2+)</name>
        <dbReference type="ChEBI" id="CHEBI:18420"/>
    </ligand>
</feature>
<dbReference type="RefSeq" id="WP_013643623.1">
    <property type="nucleotide sequence ID" value="NC_015216.1"/>
</dbReference>
<dbReference type="GO" id="GO:0005524">
    <property type="term" value="F:ATP binding"/>
    <property type="evidence" value="ECO:0007669"/>
    <property type="project" value="UniProtKB-UniRule"/>
</dbReference>
<dbReference type="FunFam" id="3.40.50.620:FF:000106">
    <property type="entry name" value="Glutamine-dependent NAD(+) synthetase"/>
    <property type="match status" value="1"/>
</dbReference>
<reference evidence="13" key="1">
    <citation type="submission" date="2011-02" db="EMBL/GenBank/DDBJ databases">
        <title>Complete sequence of Methanobacterium sp. AL-21.</title>
        <authorList>
            <consortium name="US DOE Joint Genome Institute"/>
            <person name="Lucas S."/>
            <person name="Copeland A."/>
            <person name="Lapidus A."/>
            <person name="Cheng J.-F."/>
            <person name="Goodwin L."/>
            <person name="Pitluck S."/>
            <person name="Chertkov O."/>
            <person name="Detter J.C."/>
            <person name="Han C."/>
            <person name="Tapia R."/>
            <person name="Land M."/>
            <person name="Hauser L."/>
            <person name="Kyrpides N."/>
            <person name="Ivanova N."/>
            <person name="Mikhailova N."/>
            <person name="Pagani I."/>
            <person name="Cadillo-Quiroz H."/>
            <person name="Imachi H."/>
            <person name="Zinder S."/>
            <person name="Liu W."/>
            <person name="Woyke T."/>
        </authorList>
    </citation>
    <scope>NUCLEOTIDE SEQUENCE [LARGE SCALE GENOMIC DNA]</scope>
    <source>
        <strain evidence="13">AL-21</strain>
    </source>
</reference>
<feature type="binding site" description="in other chain" evidence="8">
    <location>
        <position position="164"/>
    </location>
    <ligand>
        <name>deamido-NAD(+)</name>
        <dbReference type="ChEBI" id="CHEBI:58437"/>
        <note>ligand shared between two neighboring subunits</note>
    </ligand>
</feature>
<dbReference type="GO" id="GO:0009435">
    <property type="term" value="P:NAD+ biosynthetic process"/>
    <property type="evidence" value="ECO:0007669"/>
    <property type="project" value="UniProtKB-UniRule"/>
</dbReference>
<comment type="subunit">
    <text evidence="8">Homodimer.</text>
</comment>
<gene>
    <name evidence="8" type="primary">nadE</name>
    <name evidence="12" type="ordered locus">Metbo_0019</name>
</gene>
<dbReference type="InterPro" id="IPR003694">
    <property type="entry name" value="NAD_synthase"/>
</dbReference>
<dbReference type="Proteomes" id="UP000007490">
    <property type="component" value="Chromosome"/>
</dbReference>
<comment type="similarity">
    <text evidence="1 8 9">Belongs to the NAD synthetase family.</text>
</comment>
<dbReference type="GO" id="GO:0004359">
    <property type="term" value="F:glutaminase activity"/>
    <property type="evidence" value="ECO:0007669"/>
    <property type="project" value="InterPro"/>
</dbReference>
<dbReference type="NCBIfam" id="TIGR00552">
    <property type="entry name" value="nadE"/>
    <property type="match status" value="1"/>
</dbReference>
<organism evidence="12 13">
    <name type="scientific">Methanobacterium lacus (strain AL-21)</name>
    <dbReference type="NCBI Taxonomy" id="877455"/>
    <lineage>
        <taxon>Archaea</taxon>
        <taxon>Methanobacteriati</taxon>
        <taxon>Methanobacteriota</taxon>
        <taxon>Methanomada group</taxon>
        <taxon>Methanobacteria</taxon>
        <taxon>Methanobacteriales</taxon>
        <taxon>Methanobacteriaceae</taxon>
        <taxon>Methanobacterium</taxon>
    </lineage>
</organism>
<feature type="binding site" evidence="8">
    <location>
        <position position="151"/>
    </location>
    <ligand>
        <name>ATP</name>
        <dbReference type="ChEBI" id="CHEBI:30616"/>
    </ligand>
</feature>
<dbReference type="UniPathway" id="UPA00253">
    <property type="reaction ID" value="UER00333"/>
</dbReference>
<feature type="binding site" evidence="8">
    <location>
        <position position="180"/>
    </location>
    <ligand>
        <name>ATP</name>
        <dbReference type="ChEBI" id="CHEBI:30616"/>
    </ligand>
</feature>
<name>F0T6N9_METLA</name>
<keyword evidence="6 8" id="KW-0460">Magnesium</keyword>
<dbReference type="GO" id="GO:0046872">
    <property type="term" value="F:metal ion binding"/>
    <property type="evidence" value="ECO:0007669"/>
    <property type="project" value="UniProtKB-KW"/>
</dbReference>
<comment type="catalytic activity">
    <reaction evidence="8 10">
        <text>deamido-NAD(+) + NH4(+) + ATP = AMP + diphosphate + NAD(+) + H(+)</text>
        <dbReference type="Rhea" id="RHEA:21188"/>
        <dbReference type="ChEBI" id="CHEBI:15378"/>
        <dbReference type="ChEBI" id="CHEBI:28938"/>
        <dbReference type="ChEBI" id="CHEBI:30616"/>
        <dbReference type="ChEBI" id="CHEBI:33019"/>
        <dbReference type="ChEBI" id="CHEBI:57540"/>
        <dbReference type="ChEBI" id="CHEBI:58437"/>
        <dbReference type="ChEBI" id="CHEBI:456215"/>
        <dbReference type="EC" id="6.3.1.5"/>
    </reaction>
</comment>
<dbReference type="HOGENOM" id="CLU_059327_1_1_2"/>
<keyword evidence="7 8" id="KW-0520">NAD</keyword>
<sequence>MKEKSIDIPMDDGEKTIKQLSEFIKDKVSQSRSAGVVIGLSGGIDSATTAYLCARALEKEQILGIIMPTETTSYEDIDDAVTVAEELGIEYEIIAVDDLISPFNELCMHSVSNKLKNTPSRSLANANLKARIRMMILYYHANDLGRMVVGTGNRTELLIGYFTKYGDGGVDILPIGNLYKTEVRSIAQILGVPENIIKKAPTAGLWHGQTDEEELGIKYETLDKLLFLMVDKGLDDQKIAENLDISVEEVLRIKNKVQSSKHKLEPAPTPGPDIGSY</sequence>
<dbReference type="eggNOG" id="arCOG00069">
    <property type="taxonomic scope" value="Archaea"/>
</dbReference>
<dbReference type="Pfam" id="PF02540">
    <property type="entry name" value="NAD_synthase"/>
    <property type="match status" value="1"/>
</dbReference>
<proteinExistence type="inferred from homology"/>
<dbReference type="CDD" id="cd00553">
    <property type="entry name" value="NAD_synthase"/>
    <property type="match status" value="1"/>
</dbReference>
<accession>F0T6N9</accession>
<keyword evidence="2 8" id="KW-0436">Ligase</keyword>
<dbReference type="OrthoDB" id="39312at2157"/>
<evidence type="ECO:0000256" key="7">
    <source>
        <dbReference type="ARBA" id="ARBA00023027"/>
    </source>
</evidence>
<evidence type="ECO:0000313" key="13">
    <source>
        <dbReference type="Proteomes" id="UP000007490"/>
    </source>
</evidence>
<feature type="binding site" evidence="8">
    <location>
        <position position="45"/>
    </location>
    <ligand>
        <name>Mg(2+)</name>
        <dbReference type="ChEBI" id="CHEBI:18420"/>
    </ligand>
</feature>
<dbReference type="HAMAP" id="MF_00193">
    <property type="entry name" value="NadE_ammonia_dep"/>
    <property type="match status" value="1"/>
</dbReference>
<keyword evidence="5 8" id="KW-0067">ATP-binding</keyword>
<feature type="binding site" description="in other chain" evidence="8">
    <location>
        <begin position="262"/>
        <end position="263"/>
    </location>
    <ligand>
        <name>deamido-NAD(+)</name>
        <dbReference type="ChEBI" id="CHEBI:58437"/>
        <note>ligand shared between two neighboring subunits</note>
    </ligand>
</feature>
<dbReference type="STRING" id="877455.Metbo_0019"/>
<dbReference type="GO" id="GO:0005737">
    <property type="term" value="C:cytoplasm"/>
    <property type="evidence" value="ECO:0007669"/>
    <property type="project" value="InterPro"/>
</dbReference>
<dbReference type="NCBIfam" id="NF010587">
    <property type="entry name" value="PRK13980.1"/>
    <property type="match status" value="1"/>
</dbReference>
<dbReference type="SUPFAM" id="SSF52402">
    <property type="entry name" value="Adenine nucleotide alpha hydrolases-like"/>
    <property type="match status" value="1"/>
</dbReference>
<feature type="binding site" evidence="8">
    <location>
        <begin position="39"/>
        <end position="46"/>
    </location>
    <ligand>
        <name>ATP</name>
        <dbReference type="ChEBI" id="CHEBI:30616"/>
    </ligand>
</feature>
<feature type="domain" description="NAD/GMP synthase" evidence="11">
    <location>
        <begin position="17"/>
        <end position="266"/>
    </location>
</feature>
<evidence type="ECO:0000256" key="3">
    <source>
        <dbReference type="ARBA" id="ARBA00022723"/>
    </source>
</evidence>
<comment type="function">
    <text evidence="8">Catalyzes the ATP-dependent amidation of deamido-NAD to form NAD. Uses ammonia as a nitrogen source.</text>
</comment>
<feature type="binding site" description="in other chain" evidence="8">
    <location>
        <position position="131"/>
    </location>
    <ligand>
        <name>deamido-NAD(+)</name>
        <dbReference type="ChEBI" id="CHEBI:58437"/>
        <note>ligand shared between two neighboring subunits</note>
    </ligand>
</feature>
<evidence type="ECO:0000256" key="5">
    <source>
        <dbReference type="ARBA" id="ARBA00022840"/>
    </source>
</evidence>
<dbReference type="EMBL" id="CP002551">
    <property type="protein sequence ID" value="ADZ08272.1"/>
    <property type="molecule type" value="Genomic_DNA"/>
</dbReference>
<feature type="binding site" evidence="8">
    <location>
        <position position="202"/>
    </location>
    <ligand>
        <name>ATP</name>
        <dbReference type="ChEBI" id="CHEBI:30616"/>
    </ligand>
</feature>
<dbReference type="GeneID" id="10276441"/>
<evidence type="ECO:0000259" key="11">
    <source>
        <dbReference type="Pfam" id="PF02540"/>
    </source>
</evidence>
<dbReference type="PANTHER" id="PTHR23090">
    <property type="entry name" value="NH 3 /GLUTAMINE-DEPENDENT NAD + SYNTHETASE"/>
    <property type="match status" value="1"/>
</dbReference>
<evidence type="ECO:0000256" key="1">
    <source>
        <dbReference type="ARBA" id="ARBA00005859"/>
    </source>
</evidence>
<dbReference type="Gene3D" id="3.40.50.620">
    <property type="entry name" value="HUPs"/>
    <property type="match status" value="1"/>
</dbReference>
<keyword evidence="13" id="KW-1185">Reference proteome</keyword>
<evidence type="ECO:0000256" key="6">
    <source>
        <dbReference type="ARBA" id="ARBA00022842"/>
    </source>
</evidence>
<dbReference type="InterPro" id="IPR022926">
    <property type="entry name" value="NH(3)-dep_NAD(+)_synth"/>
</dbReference>
<reference evidence="12 13" key="2">
    <citation type="journal article" date="2014" name="Int. J. Syst. Evol. Microbiol.">
        <title>Methanobacterium paludis sp. nov. and a novel strain of Methanobacterium lacus isolated from northern peatlands.</title>
        <authorList>
            <person name="Cadillo-Quiroz H."/>
            <person name="Brauer S.L."/>
            <person name="Goodson N."/>
            <person name="Yavitt J.B."/>
            <person name="Zinder S.H."/>
        </authorList>
    </citation>
    <scope>NUCLEOTIDE SEQUENCE [LARGE SCALE GENOMIC DNA]</scope>
    <source>
        <strain evidence="12 13">AL-21</strain>
    </source>
</reference>
<dbReference type="InterPro" id="IPR022310">
    <property type="entry name" value="NAD/GMP_synthase"/>
</dbReference>
<protein>
    <recommendedName>
        <fullName evidence="8 10">NH(3)-dependent NAD(+) synthetase</fullName>
        <ecNumber evidence="8 10">6.3.1.5</ecNumber>
    </recommendedName>
</protein>
<dbReference type="AlphaFoldDB" id="F0T6N9"/>
<evidence type="ECO:0000256" key="10">
    <source>
        <dbReference type="RuleBase" id="RU003812"/>
    </source>
</evidence>
<dbReference type="GO" id="GO:0003952">
    <property type="term" value="F:NAD+ synthase (glutamine-hydrolyzing) activity"/>
    <property type="evidence" value="ECO:0007669"/>
    <property type="project" value="InterPro"/>
</dbReference>
<evidence type="ECO:0000256" key="9">
    <source>
        <dbReference type="RuleBase" id="RU003811"/>
    </source>
</evidence>
<evidence type="ECO:0000256" key="2">
    <source>
        <dbReference type="ARBA" id="ARBA00022598"/>
    </source>
</evidence>
<dbReference type="EC" id="6.3.1.5" evidence="8 10"/>